<name>A0A6G0YC12_APHCR</name>
<feature type="non-terminal residue" evidence="3">
    <location>
        <position position="166"/>
    </location>
</feature>
<evidence type="ECO:0000259" key="1">
    <source>
        <dbReference type="Pfam" id="PF21787"/>
    </source>
</evidence>
<dbReference type="EMBL" id="VUJU01004923">
    <property type="protein sequence ID" value="KAF0752825.1"/>
    <property type="molecule type" value="Genomic_DNA"/>
</dbReference>
<dbReference type="Pfam" id="PF21787">
    <property type="entry name" value="TNP-like_RNaseH_N"/>
    <property type="match status" value="1"/>
</dbReference>
<feature type="domain" description="Transposable element P transposase-like RNase H" evidence="1">
    <location>
        <begin position="3"/>
        <end position="45"/>
    </location>
</feature>
<evidence type="ECO:0008006" key="5">
    <source>
        <dbReference type="Google" id="ProtNLM"/>
    </source>
</evidence>
<dbReference type="InterPro" id="IPR048366">
    <property type="entry name" value="TNP-like_GBD"/>
</dbReference>
<dbReference type="InterPro" id="IPR048365">
    <property type="entry name" value="TNP-like_RNaseH_N"/>
</dbReference>
<gene>
    <name evidence="3" type="ORF">FWK35_00018094</name>
</gene>
<keyword evidence="4" id="KW-1185">Reference proteome</keyword>
<proteinExistence type="predicted"/>
<feature type="domain" description="Transposable element P transposase-like GTP-binding insertion" evidence="2">
    <location>
        <begin position="68"/>
        <end position="165"/>
    </location>
</feature>
<evidence type="ECO:0000313" key="3">
    <source>
        <dbReference type="EMBL" id="KAF0752825.1"/>
    </source>
</evidence>
<reference evidence="3 4" key="1">
    <citation type="submission" date="2019-08" db="EMBL/GenBank/DDBJ databases">
        <title>Whole genome of Aphis craccivora.</title>
        <authorList>
            <person name="Voronova N.V."/>
            <person name="Shulinski R.S."/>
            <person name="Bandarenka Y.V."/>
            <person name="Zhorov D.G."/>
            <person name="Warner D."/>
        </authorList>
    </citation>
    <scope>NUCLEOTIDE SEQUENCE [LARGE SCALE GENOMIC DNA]</scope>
    <source>
        <strain evidence="3">180601</strain>
        <tissue evidence="3">Whole Body</tissue>
    </source>
</reference>
<dbReference type="Proteomes" id="UP000478052">
    <property type="component" value="Unassembled WGS sequence"/>
</dbReference>
<dbReference type="OrthoDB" id="6627544at2759"/>
<dbReference type="Pfam" id="PF21788">
    <property type="entry name" value="TNP-like_GBD"/>
    <property type="match status" value="1"/>
</dbReference>
<dbReference type="AlphaFoldDB" id="A0A6G0YC12"/>
<accession>A0A6G0YC12</accession>
<evidence type="ECO:0000259" key="2">
    <source>
        <dbReference type="Pfam" id="PF21788"/>
    </source>
</evidence>
<evidence type="ECO:0000313" key="4">
    <source>
        <dbReference type="Proteomes" id="UP000478052"/>
    </source>
</evidence>
<protein>
    <recommendedName>
        <fullName evidence="5">Transposable element P transposase</fullName>
    </recommendedName>
</protein>
<organism evidence="3 4">
    <name type="scientific">Aphis craccivora</name>
    <name type="common">Cowpea aphid</name>
    <dbReference type="NCBI Taxonomy" id="307492"/>
    <lineage>
        <taxon>Eukaryota</taxon>
        <taxon>Metazoa</taxon>
        <taxon>Ecdysozoa</taxon>
        <taxon>Arthropoda</taxon>
        <taxon>Hexapoda</taxon>
        <taxon>Insecta</taxon>
        <taxon>Pterygota</taxon>
        <taxon>Neoptera</taxon>
        <taxon>Paraneoptera</taxon>
        <taxon>Hemiptera</taxon>
        <taxon>Sternorrhyncha</taxon>
        <taxon>Aphidomorpha</taxon>
        <taxon>Aphidoidea</taxon>
        <taxon>Aphididae</taxon>
        <taxon>Aphidini</taxon>
        <taxon>Aphis</taxon>
        <taxon>Aphis</taxon>
    </lineage>
</organism>
<sequence>MTVSGDNLAIIIKESVQKLFDISLTPVAIVCDQGTQNRRMFSLLGGTIKKPFTEICDQKLFLVYDMPHLIKSLRNNLLNGDIQIGDTIISFDDVKKTYDIDSNSSTARAMCKLTSAHLAPNAFQKMSCKLAVQVLSRSVAAAIKTCVGTKELNSSTALNTANFIED</sequence>
<comment type="caution">
    <text evidence="3">The sequence shown here is derived from an EMBL/GenBank/DDBJ whole genome shotgun (WGS) entry which is preliminary data.</text>
</comment>